<gene>
    <name evidence="6" type="ORF">JJB11_07720</name>
</gene>
<evidence type="ECO:0000313" key="7">
    <source>
        <dbReference type="Proteomes" id="UP000630528"/>
    </source>
</evidence>
<dbReference type="AlphaFoldDB" id="A0A934TS83"/>
<dbReference type="PANTHER" id="PTHR30024:SF47">
    <property type="entry name" value="TAURINE-BINDING PERIPLASMIC PROTEIN"/>
    <property type="match status" value="1"/>
</dbReference>
<evidence type="ECO:0000313" key="6">
    <source>
        <dbReference type="EMBL" id="MBK6005980.1"/>
    </source>
</evidence>
<name>A0A934TS83_9BURK</name>
<dbReference type="SMART" id="SM00062">
    <property type="entry name" value="PBPb"/>
    <property type="match status" value="1"/>
</dbReference>
<dbReference type="GO" id="GO:0042918">
    <property type="term" value="P:alkanesulfonate transmembrane transport"/>
    <property type="evidence" value="ECO:0007669"/>
    <property type="project" value="TreeGrafter"/>
</dbReference>
<dbReference type="InterPro" id="IPR001638">
    <property type="entry name" value="Solute-binding_3/MltF_N"/>
</dbReference>
<comment type="subcellular location">
    <subcellularLocation>
        <location evidence="1">Periplasm</location>
    </subcellularLocation>
</comment>
<proteinExistence type="inferred from homology"/>
<evidence type="ECO:0000256" key="4">
    <source>
        <dbReference type="SAM" id="SignalP"/>
    </source>
</evidence>
<feature type="signal peptide" evidence="4">
    <location>
        <begin position="1"/>
        <end position="21"/>
    </location>
</feature>
<comment type="caution">
    <text evidence="6">The sequence shown here is derived from an EMBL/GenBank/DDBJ whole genome shotgun (WGS) entry which is preliminary data.</text>
</comment>
<organism evidence="6 7">
    <name type="scientific">Ramlibacter ginsenosidimutans</name>
    <dbReference type="NCBI Taxonomy" id="502333"/>
    <lineage>
        <taxon>Bacteria</taxon>
        <taxon>Pseudomonadati</taxon>
        <taxon>Pseudomonadota</taxon>
        <taxon>Betaproteobacteria</taxon>
        <taxon>Burkholderiales</taxon>
        <taxon>Comamonadaceae</taxon>
        <taxon>Ramlibacter</taxon>
    </lineage>
</organism>
<protein>
    <submittedName>
        <fullName evidence="6">ABC transporter substrate-binding protein</fullName>
    </submittedName>
</protein>
<feature type="chain" id="PRO_5036889143" evidence="4">
    <location>
        <begin position="22"/>
        <end position="338"/>
    </location>
</feature>
<dbReference type="Proteomes" id="UP000630528">
    <property type="component" value="Unassembled WGS sequence"/>
</dbReference>
<dbReference type="PROSITE" id="PS51257">
    <property type="entry name" value="PROKAR_LIPOPROTEIN"/>
    <property type="match status" value="1"/>
</dbReference>
<dbReference type="PANTHER" id="PTHR30024">
    <property type="entry name" value="ALIPHATIC SULFONATES-BINDING PROTEIN-RELATED"/>
    <property type="match status" value="1"/>
</dbReference>
<accession>A0A934TS83</accession>
<evidence type="ECO:0000256" key="2">
    <source>
        <dbReference type="ARBA" id="ARBA00010742"/>
    </source>
</evidence>
<evidence type="ECO:0000256" key="1">
    <source>
        <dbReference type="ARBA" id="ARBA00004418"/>
    </source>
</evidence>
<keyword evidence="3 4" id="KW-0732">Signal</keyword>
<evidence type="ECO:0000259" key="5">
    <source>
        <dbReference type="SMART" id="SM00062"/>
    </source>
</evidence>
<keyword evidence="7" id="KW-1185">Reference proteome</keyword>
<dbReference type="InterPro" id="IPR015168">
    <property type="entry name" value="SsuA/THI5"/>
</dbReference>
<dbReference type="EMBL" id="JAEPWM010000002">
    <property type="protein sequence ID" value="MBK6005980.1"/>
    <property type="molecule type" value="Genomic_DNA"/>
</dbReference>
<dbReference type="SUPFAM" id="SSF53850">
    <property type="entry name" value="Periplasmic binding protein-like II"/>
    <property type="match status" value="1"/>
</dbReference>
<dbReference type="GO" id="GO:0042597">
    <property type="term" value="C:periplasmic space"/>
    <property type="evidence" value="ECO:0007669"/>
    <property type="project" value="UniProtKB-SubCell"/>
</dbReference>
<evidence type="ECO:0000256" key="3">
    <source>
        <dbReference type="ARBA" id="ARBA00022729"/>
    </source>
</evidence>
<reference evidence="6" key="1">
    <citation type="journal article" date="2012" name="J. Microbiol. Biotechnol.">
        <title>Ramlibacter ginsenosidimutans sp. nov., with ginsenoside-converting activity.</title>
        <authorList>
            <person name="Wang L."/>
            <person name="An D.S."/>
            <person name="Kim S.G."/>
            <person name="Jin F.X."/>
            <person name="Kim S.C."/>
            <person name="Lee S.T."/>
            <person name="Im W.T."/>
        </authorList>
    </citation>
    <scope>NUCLEOTIDE SEQUENCE</scope>
    <source>
        <strain evidence="6">KACC 17527</strain>
    </source>
</reference>
<reference evidence="6" key="2">
    <citation type="submission" date="2021-01" db="EMBL/GenBank/DDBJ databases">
        <authorList>
            <person name="Kang M."/>
        </authorList>
    </citation>
    <scope>NUCLEOTIDE SEQUENCE</scope>
    <source>
        <strain evidence="6">KACC 17527</strain>
    </source>
</reference>
<comment type="similarity">
    <text evidence="2">Belongs to the bacterial solute-binding protein SsuA/TauA family.</text>
</comment>
<feature type="domain" description="Solute-binding protein family 3/N-terminal" evidence="5">
    <location>
        <begin position="45"/>
        <end position="256"/>
    </location>
</feature>
<dbReference type="Pfam" id="PF09084">
    <property type="entry name" value="NMT1"/>
    <property type="match status" value="1"/>
</dbReference>
<sequence>MHDFTLRRRTLLAAAPGAALAASGCAQGPRPLQPISVISFGGGFNLPLWAARDQGFFARNGLVANLQVTPDSRNVFSGLMEGRYDVAITAFDNIVAYQEGQGEVKFDPPSDFFAFMGSDDGFLSLVAVPEVKTVAQLKGRTISVDAMSNGFSFALREMLARNGVQESEVKWARAGGTDRRFAALMERQHDATMLRAPFDLQARNRGFNQLATAREVIGPYLGIVGAARRSWAQQHPAQVVAFIRAYRDAVVWLEDPANRAAAQKLLLANVPAMTPAIAEQSCALMLDPRSGFFHDVGMDPQGVQAVLALRGRLGEPPRQLTDPDKYLDRRYWREATAG</sequence>
<dbReference type="RefSeq" id="WP_201167980.1">
    <property type="nucleotide sequence ID" value="NZ_JAEPWM010000002.1"/>
</dbReference>
<dbReference type="Gene3D" id="3.40.190.10">
    <property type="entry name" value="Periplasmic binding protein-like II"/>
    <property type="match status" value="2"/>
</dbReference>